<gene>
    <name evidence="5 8" type="primary">mutL</name>
    <name evidence="7" type="ORF">Lmor_1403</name>
    <name evidence="8" type="ORF">NCTC12239_02838</name>
</gene>
<evidence type="ECO:0000313" key="8">
    <source>
        <dbReference type="EMBL" id="STX63885.1"/>
    </source>
</evidence>
<evidence type="ECO:0000313" key="9">
    <source>
        <dbReference type="Proteomes" id="UP000054985"/>
    </source>
</evidence>
<dbReference type="InterPro" id="IPR002099">
    <property type="entry name" value="MutL/Mlh/PMS"/>
</dbReference>
<evidence type="ECO:0000313" key="10">
    <source>
        <dbReference type="Proteomes" id="UP000254040"/>
    </source>
</evidence>
<dbReference type="GO" id="GO:0032300">
    <property type="term" value="C:mismatch repair complex"/>
    <property type="evidence" value="ECO:0007669"/>
    <property type="project" value="InterPro"/>
</dbReference>
<dbReference type="InterPro" id="IPR020568">
    <property type="entry name" value="Ribosomal_Su5_D2-typ_SF"/>
</dbReference>
<dbReference type="InterPro" id="IPR042121">
    <property type="entry name" value="MutL_C_regsub"/>
</dbReference>
<dbReference type="InterPro" id="IPR014721">
    <property type="entry name" value="Ribsml_uS5_D2-typ_fold_subgr"/>
</dbReference>
<dbReference type="NCBIfam" id="TIGR00585">
    <property type="entry name" value="mutl"/>
    <property type="match status" value="1"/>
</dbReference>
<dbReference type="InterPro" id="IPR036890">
    <property type="entry name" value="HATPase_C_sf"/>
</dbReference>
<evidence type="ECO:0000256" key="2">
    <source>
        <dbReference type="ARBA" id="ARBA00021975"/>
    </source>
</evidence>
<dbReference type="PROSITE" id="PS00058">
    <property type="entry name" value="DNA_MISMATCH_REPAIR_1"/>
    <property type="match status" value="1"/>
</dbReference>
<dbReference type="InterPro" id="IPR037198">
    <property type="entry name" value="MutL_C_sf"/>
</dbReference>
<dbReference type="EMBL" id="UGOG01000001">
    <property type="protein sequence ID" value="STX63885.1"/>
    <property type="molecule type" value="Genomic_DNA"/>
</dbReference>
<dbReference type="Pfam" id="PF01119">
    <property type="entry name" value="DNA_mis_repair"/>
    <property type="match status" value="1"/>
</dbReference>
<dbReference type="PANTHER" id="PTHR10073:SF12">
    <property type="entry name" value="DNA MISMATCH REPAIR PROTEIN MLH1"/>
    <property type="match status" value="1"/>
</dbReference>
<sequence length="574" mass="64378">MRIHQLPTVIANQIAAGEVIERPASVVKELLENSLDAGANSITVEIGYGGLNQIKISDNGSGIVAEDLPLAVAAHATSKISKLDDLYAINSMGFRGEALASISSVAKVTISSRPAHQEQAMMLRIQGNDSTVSPCARNVGTTIDVVDLFFNAPVRKKFLKGEKLEFQAIEMVVKRFALSAPAIAITLKHNNKPVLSLPAALNEQSKLARMTKIFGSAFMKDAFYLNVEVAGMSLQGWLSGPAYQRSQSDRQWVYINQRMVKDKLINHALKQAYDGFLHPGRFPACLLYFALDSAEVDVNVHPTKHEVRFQQPRLIHDFFVSQLSKAMGVSSVTSHVDYEHSTNSNLDLVSNLHEPASYISNPERSTNVPDLSSVRQYHSEPYFKLARTNKRSGSESSPECDASWVILNKQYTLVLLNQQPYIVDIAVLYQKWIQSQLRYAPTPLECRPLLVPVTYLLPKQLGLDIEKIKYNLTQLGIQMELLNDHSIVIRTVPIKLPYLNLSQFIQSLFEMGEMDFNSLLELLSKSQSFDPNYFSQEERMVLNNELLHSKELEKEYHGAFKALTIEDCRMLLHV</sequence>
<evidence type="ECO:0000256" key="4">
    <source>
        <dbReference type="ARBA" id="ARBA00023204"/>
    </source>
</evidence>
<dbReference type="Gene3D" id="3.30.565.10">
    <property type="entry name" value="Histidine kinase-like ATPase, C-terminal domain"/>
    <property type="match status" value="1"/>
</dbReference>
<dbReference type="CDD" id="cd16926">
    <property type="entry name" value="HATPase_MutL-MLH-PMS-like"/>
    <property type="match status" value="1"/>
</dbReference>
<evidence type="ECO:0000256" key="5">
    <source>
        <dbReference type="HAMAP-Rule" id="MF_00149"/>
    </source>
</evidence>
<dbReference type="SMART" id="SM01340">
    <property type="entry name" value="DNA_mis_repair"/>
    <property type="match status" value="1"/>
</dbReference>
<dbReference type="HAMAP" id="MF_00149">
    <property type="entry name" value="DNA_mis_repair"/>
    <property type="match status" value="1"/>
</dbReference>
<dbReference type="SUPFAM" id="SSF55874">
    <property type="entry name" value="ATPase domain of HSP90 chaperone/DNA topoisomerase II/histidine kinase"/>
    <property type="match status" value="1"/>
</dbReference>
<dbReference type="InterPro" id="IPR014790">
    <property type="entry name" value="MutL_C"/>
</dbReference>
<dbReference type="Pfam" id="PF08676">
    <property type="entry name" value="MutL_C"/>
    <property type="match status" value="1"/>
</dbReference>
<dbReference type="AlphaFoldDB" id="A0A378JYU2"/>
<dbReference type="Gene3D" id="3.30.1370.100">
    <property type="entry name" value="MutL, C-terminal domain, regulatory subdomain"/>
    <property type="match status" value="1"/>
</dbReference>
<protein>
    <recommendedName>
        <fullName evidence="2 5">DNA mismatch repair protein MutL</fullName>
    </recommendedName>
</protein>
<proteinExistence type="inferred from homology"/>
<reference evidence="8 10" key="2">
    <citation type="submission" date="2018-06" db="EMBL/GenBank/DDBJ databases">
        <authorList>
            <consortium name="Pathogen Informatics"/>
            <person name="Doyle S."/>
        </authorList>
    </citation>
    <scope>NUCLEOTIDE SEQUENCE [LARGE SCALE GENOMIC DNA]</scope>
    <source>
        <strain evidence="8 10">NCTC12239</strain>
    </source>
</reference>
<dbReference type="Gene3D" id="3.30.230.10">
    <property type="match status" value="1"/>
</dbReference>
<keyword evidence="3 5" id="KW-0227">DNA damage</keyword>
<keyword evidence="4 5" id="KW-0234">DNA repair</keyword>
<keyword evidence="9" id="KW-1185">Reference proteome</keyword>
<dbReference type="InterPro" id="IPR014762">
    <property type="entry name" value="DNA_mismatch_repair_CS"/>
</dbReference>
<dbReference type="GO" id="GO:0006298">
    <property type="term" value="P:mismatch repair"/>
    <property type="evidence" value="ECO:0007669"/>
    <property type="project" value="UniProtKB-UniRule"/>
</dbReference>
<dbReference type="SUPFAM" id="SSF118116">
    <property type="entry name" value="DNA mismatch repair protein MutL"/>
    <property type="match status" value="1"/>
</dbReference>
<dbReference type="Proteomes" id="UP000054985">
    <property type="component" value="Unassembled WGS sequence"/>
</dbReference>
<comment type="similarity">
    <text evidence="1 5">Belongs to the DNA mismatch repair MutL/HexB family.</text>
</comment>
<dbReference type="FunFam" id="3.30.565.10:FF:000003">
    <property type="entry name" value="DNA mismatch repair endonuclease MutL"/>
    <property type="match status" value="1"/>
</dbReference>
<name>A0A378JYU2_9GAMM</name>
<dbReference type="InterPro" id="IPR013507">
    <property type="entry name" value="DNA_mismatch_S5_2-like"/>
</dbReference>
<dbReference type="GO" id="GO:0030983">
    <property type="term" value="F:mismatched DNA binding"/>
    <property type="evidence" value="ECO:0007669"/>
    <property type="project" value="InterPro"/>
</dbReference>
<dbReference type="InterPro" id="IPR042120">
    <property type="entry name" value="MutL_C_dimsub"/>
</dbReference>
<dbReference type="InterPro" id="IPR038973">
    <property type="entry name" value="MutL/Mlh/Pms-like"/>
</dbReference>
<dbReference type="EMBL" id="LNYN01000019">
    <property type="protein sequence ID" value="KTD34870.1"/>
    <property type="molecule type" value="Genomic_DNA"/>
</dbReference>
<dbReference type="GO" id="GO:0005524">
    <property type="term" value="F:ATP binding"/>
    <property type="evidence" value="ECO:0007669"/>
    <property type="project" value="InterPro"/>
</dbReference>
<dbReference type="InterPro" id="IPR020667">
    <property type="entry name" value="DNA_mismatch_repair_MutL"/>
</dbReference>
<comment type="function">
    <text evidence="5">This protein is involved in the repair of mismatches in DNA. It is required for dam-dependent methyl-directed DNA mismatch repair. May act as a 'molecular matchmaker', a protein that promotes the formation of a stable complex between two or more DNA-binding proteins in an ATP-dependent manner without itself being part of a final effector complex.</text>
</comment>
<evidence type="ECO:0000256" key="1">
    <source>
        <dbReference type="ARBA" id="ARBA00006082"/>
    </source>
</evidence>
<organism evidence="8 10">
    <name type="scientific">Legionella moravica</name>
    <dbReference type="NCBI Taxonomy" id="39962"/>
    <lineage>
        <taxon>Bacteria</taxon>
        <taxon>Pseudomonadati</taxon>
        <taxon>Pseudomonadota</taxon>
        <taxon>Gammaproteobacteria</taxon>
        <taxon>Legionellales</taxon>
        <taxon>Legionellaceae</taxon>
        <taxon>Legionella</taxon>
    </lineage>
</organism>
<evidence type="ECO:0000256" key="3">
    <source>
        <dbReference type="ARBA" id="ARBA00022763"/>
    </source>
</evidence>
<dbReference type="GO" id="GO:0016887">
    <property type="term" value="F:ATP hydrolysis activity"/>
    <property type="evidence" value="ECO:0007669"/>
    <property type="project" value="InterPro"/>
</dbReference>
<dbReference type="Proteomes" id="UP000254040">
    <property type="component" value="Unassembled WGS sequence"/>
</dbReference>
<dbReference type="CDD" id="cd03482">
    <property type="entry name" value="MutL_Trans_MutL"/>
    <property type="match status" value="1"/>
</dbReference>
<dbReference type="Gene3D" id="3.30.1540.20">
    <property type="entry name" value="MutL, C-terminal domain, dimerisation subdomain"/>
    <property type="match status" value="1"/>
</dbReference>
<feature type="domain" description="DNA mismatch repair protein S5" evidence="6">
    <location>
        <begin position="210"/>
        <end position="328"/>
    </location>
</feature>
<dbReference type="STRING" id="39962.Lmor_1403"/>
<dbReference type="PANTHER" id="PTHR10073">
    <property type="entry name" value="DNA MISMATCH REPAIR PROTEIN MLH, PMS, MUTL"/>
    <property type="match status" value="1"/>
</dbReference>
<dbReference type="SUPFAM" id="SSF54211">
    <property type="entry name" value="Ribosomal protein S5 domain 2-like"/>
    <property type="match status" value="1"/>
</dbReference>
<evidence type="ECO:0000259" key="6">
    <source>
        <dbReference type="SMART" id="SM01340"/>
    </source>
</evidence>
<dbReference type="Pfam" id="PF13589">
    <property type="entry name" value="HATPase_c_3"/>
    <property type="match status" value="1"/>
</dbReference>
<accession>A0A378JYU2</accession>
<evidence type="ECO:0000313" key="7">
    <source>
        <dbReference type="EMBL" id="KTD34870.1"/>
    </source>
</evidence>
<dbReference type="GO" id="GO:0140664">
    <property type="term" value="F:ATP-dependent DNA damage sensor activity"/>
    <property type="evidence" value="ECO:0007669"/>
    <property type="project" value="InterPro"/>
</dbReference>
<reference evidence="7 9" key="1">
    <citation type="submission" date="2015-11" db="EMBL/GenBank/DDBJ databases">
        <title>Genomic analysis of 38 Legionella species identifies large and diverse effector repertoires.</title>
        <authorList>
            <person name="Burstein D."/>
            <person name="Amaro F."/>
            <person name="Zusman T."/>
            <person name="Lifshitz Z."/>
            <person name="Cohen O."/>
            <person name="Gilbert J.A."/>
            <person name="Pupko T."/>
            <person name="Shuman H.A."/>
            <person name="Segal G."/>
        </authorList>
    </citation>
    <scope>NUCLEOTIDE SEQUENCE [LARGE SCALE GENOMIC DNA]</scope>
    <source>
        <strain evidence="7 9">ATCC 43877</strain>
    </source>
</reference>